<reference evidence="3 4" key="1">
    <citation type="journal article" date="2020" name="Microorganisms">
        <title>Osmotic Adaptation and Compatible Solute Biosynthesis of Phototrophic Bacteria as Revealed from Genome Analyses.</title>
        <authorList>
            <person name="Imhoff J.F."/>
            <person name="Rahn T."/>
            <person name="Kunzel S."/>
            <person name="Keller A."/>
            <person name="Neulinger S.C."/>
        </authorList>
    </citation>
    <scope>NUCLEOTIDE SEQUENCE [LARGE SCALE GENOMIC DNA]</scope>
    <source>
        <strain evidence="3 4">DSM 9895</strain>
    </source>
</reference>
<feature type="region of interest" description="Disordered" evidence="1">
    <location>
        <begin position="333"/>
        <end position="364"/>
    </location>
</feature>
<proteinExistence type="predicted"/>
<evidence type="ECO:0000313" key="4">
    <source>
        <dbReference type="Proteomes" id="UP001296873"/>
    </source>
</evidence>
<keyword evidence="4" id="KW-1185">Reference proteome</keyword>
<organism evidence="3 4">
    <name type="scientific">Rhodovibrio sodomensis</name>
    <dbReference type="NCBI Taxonomy" id="1088"/>
    <lineage>
        <taxon>Bacteria</taxon>
        <taxon>Pseudomonadati</taxon>
        <taxon>Pseudomonadota</taxon>
        <taxon>Alphaproteobacteria</taxon>
        <taxon>Rhodospirillales</taxon>
        <taxon>Rhodovibrionaceae</taxon>
        <taxon>Rhodovibrio</taxon>
    </lineage>
</organism>
<dbReference type="EMBL" id="NRRL01000083">
    <property type="protein sequence ID" value="MBK1670244.1"/>
    <property type="molecule type" value="Genomic_DNA"/>
</dbReference>
<dbReference type="Gene3D" id="3.60.15.10">
    <property type="entry name" value="Ribonuclease Z/Hydroxyacylglutathione hydrolase-like"/>
    <property type="match status" value="1"/>
</dbReference>
<dbReference type="GO" id="GO:0016874">
    <property type="term" value="F:ligase activity"/>
    <property type="evidence" value="ECO:0007669"/>
    <property type="project" value="UniProtKB-KW"/>
</dbReference>
<evidence type="ECO:0000259" key="2">
    <source>
        <dbReference type="Pfam" id="PF12706"/>
    </source>
</evidence>
<keyword evidence="3" id="KW-0436">Ligase</keyword>
<dbReference type="Pfam" id="PF12706">
    <property type="entry name" value="Lactamase_B_2"/>
    <property type="match status" value="1"/>
</dbReference>
<dbReference type="SUPFAM" id="SSF56281">
    <property type="entry name" value="Metallo-hydrolase/oxidoreductase"/>
    <property type="match status" value="1"/>
</dbReference>
<dbReference type="Proteomes" id="UP001296873">
    <property type="component" value="Unassembled WGS sequence"/>
</dbReference>
<sequence>MPAPKPESWIQITDRGFHVAPGGFYVDPTRPVDYAVVTHGHADHARPDHGHVLATPETLAIMRHRYQDRAGRVHDPMRTGESRTIGEVTVRFVPAGHVLGSAQAVLEYRGSRVVVSGDYKRRSDPTCQAFEPVACDAFVTEATFGLPVFRHPDAAGEIRRLLAAREQFPERAILVGSYALGKAQRLISLIRAEGYDRPIYLHGALMGLCELYRELGIDLGPLARATGQNKKTLAGEIVLAPPAALNDRWARRLPEPLPTMASGWMRVRQRARQRGVELPLVISDHADWDELTQTLHDVGAPQVWVTHGSEEALCHWATQQGFRARALAVVGWGEEDADPEDSSAQEETAQTGQPGDRAHRAPGG</sequence>
<dbReference type="InterPro" id="IPR001279">
    <property type="entry name" value="Metallo-B-lactamas"/>
</dbReference>
<accession>A0ABS1DJ58</accession>
<dbReference type="NCBIfam" id="TIGR04122">
    <property type="entry name" value="Xnuc_lig_assoc"/>
    <property type="match status" value="1"/>
</dbReference>
<evidence type="ECO:0000256" key="1">
    <source>
        <dbReference type="SAM" id="MobiDB-lite"/>
    </source>
</evidence>
<dbReference type="PANTHER" id="PTHR11203">
    <property type="entry name" value="CLEAVAGE AND POLYADENYLATION SPECIFICITY FACTOR FAMILY MEMBER"/>
    <property type="match status" value="1"/>
</dbReference>
<gene>
    <name evidence="3" type="ORF">CKO28_19630</name>
</gene>
<dbReference type="InterPro" id="IPR026360">
    <property type="entry name" value="Xnuc_lig_assoc"/>
</dbReference>
<feature type="domain" description="Metallo-beta-lactamase" evidence="2">
    <location>
        <begin position="21"/>
        <end position="143"/>
    </location>
</feature>
<protein>
    <submittedName>
        <fullName evidence="3">DNA ligase-associated DEXH box helicase</fullName>
    </submittedName>
</protein>
<name>A0ABS1DJ58_9PROT</name>
<dbReference type="RefSeq" id="WP_200342601.1">
    <property type="nucleotide sequence ID" value="NZ_NRRL01000083.1"/>
</dbReference>
<dbReference type="InterPro" id="IPR050698">
    <property type="entry name" value="MBL"/>
</dbReference>
<dbReference type="InterPro" id="IPR036866">
    <property type="entry name" value="RibonucZ/Hydroxyglut_hydro"/>
</dbReference>
<dbReference type="PANTHER" id="PTHR11203:SF49">
    <property type="entry name" value="BLL1145 PROTEIN"/>
    <property type="match status" value="1"/>
</dbReference>
<feature type="compositionally biased region" description="Acidic residues" evidence="1">
    <location>
        <begin position="333"/>
        <end position="344"/>
    </location>
</feature>
<evidence type="ECO:0000313" key="3">
    <source>
        <dbReference type="EMBL" id="MBK1670244.1"/>
    </source>
</evidence>
<comment type="caution">
    <text evidence="3">The sequence shown here is derived from an EMBL/GenBank/DDBJ whole genome shotgun (WGS) entry which is preliminary data.</text>
</comment>